<dbReference type="EMBL" id="JACDUR010000001">
    <property type="protein sequence ID" value="MBA2889310.1"/>
    <property type="molecule type" value="Genomic_DNA"/>
</dbReference>
<name>A0A7W0CE41_9ACTN</name>
<dbReference type="InterPro" id="IPR050172">
    <property type="entry name" value="SsuD_RutA_monooxygenase"/>
</dbReference>
<comment type="caution">
    <text evidence="6">The sequence shown here is derived from an EMBL/GenBank/DDBJ whole genome shotgun (WGS) entry which is preliminary data.</text>
</comment>
<proteinExistence type="predicted"/>
<dbReference type="Proteomes" id="UP000530928">
    <property type="component" value="Unassembled WGS sequence"/>
</dbReference>
<dbReference type="SUPFAM" id="SSF51679">
    <property type="entry name" value="Bacterial luciferase-like"/>
    <property type="match status" value="1"/>
</dbReference>
<evidence type="ECO:0000256" key="1">
    <source>
        <dbReference type="ARBA" id="ARBA00022630"/>
    </source>
</evidence>
<evidence type="ECO:0000313" key="6">
    <source>
        <dbReference type="EMBL" id="MBA2889310.1"/>
    </source>
</evidence>
<dbReference type="GO" id="GO:0008726">
    <property type="term" value="F:alkanesulfonate monooxygenase activity"/>
    <property type="evidence" value="ECO:0007669"/>
    <property type="project" value="TreeGrafter"/>
</dbReference>
<protein>
    <submittedName>
        <fullName evidence="6">Putative F420-dependent oxidoreductase</fullName>
    </submittedName>
</protein>
<evidence type="ECO:0000256" key="4">
    <source>
        <dbReference type="ARBA" id="ARBA00023033"/>
    </source>
</evidence>
<dbReference type="InterPro" id="IPR011251">
    <property type="entry name" value="Luciferase-like_dom"/>
</dbReference>
<dbReference type="GO" id="GO:0046306">
    <property type="term" value="P:alkanesulfonate catabolic process"/>
    <property type="evidence" value="ECO:0007669"/>
    <property type="project" value="TreeGrafter"/>
</dbReference>
<keyword evidence="1" id="KW-0285">Flavoprotein</keyword>
<organism evidence="6 7">
    <name type="scientific">Nonomuraea soli</name>
    <dbReference type="NCBI Taxonomy" id="1032476"/>
    <lineage>
        <taxon>Bacteria</taxon>
        <taxon>Bacillati</taxon>
        <taxon>Actinomycetota</taxon>
        <taxon>Actinomycetes</taxon>
        <taxon>Streptosporangiales</taxon>
        <taxon>Streptosporangiaceae</taxon>
        <taxon>Nonomuraea</taxon>
    </lineage>
</organism>
<reference evidence="6 7" key="1">
    <citation type="submission" date="2020-07" db="EMBL/GenBank/DDBJ databases">
        <title>Genomic Encyclopedia of Type Strains, Phase IV (KMG-IV): sequencing the most valuable type-strain genomes for metagenomic binning, comparative biology and taxonomic classification.</title>
        <authorList>
            <person name="Goeker M."/>
        </authorList>
    </citation>
    <scope>NUCLEOTIDE SEQUENCE [LARGE SCALE GENOMIC DNA]</scope>
    <source>
        <strain evidence="6 7">DSM 45533</strain>
    </source>
</reference>
<keyword evidence="4" id="KW-0503">Monooxygenase</keyword>
<evidence type="ECO:0000256" key="3">
    <source>
        <dbReference type="ARBA" id="ARBA00023002"/>
    </source>
</evidence>
<dbReference type="NCBIfam" id="TIGR03621">
    <property type="entry name" value="F420_MSMEG_2516"/>
    <property type="match status" value="1"/>
</dbReference>
<dbReference type="Gene3D" id="3.20.20.30">
    <property type="entry name" value="Luciferase-like domain"/>
    <property type="match status" value="1"/>
</dbReference>
<dbReference type="RefSeq" id="WP_181608114.1">
    <property type="nucleotide sequence ID" value="NZ_BAABAM010000001.1"/>
</dbReference>
<dbReference type="PANTHER" id="PTHR42847">
    <property type="entry name" value="ALKANESULFONATE MONOOXYGENASE"/>
    <property type="match status" value="1"/>
</dbReference>
<evidence type="ECO:0000313" key="7">
    <source>
        <dbReference type="Proteomes" id="UP000530928"/>
    </source>
</evidence>
<gene>
    <name evidence="6" type="ORF">HNR30_000645</name>
</gene>
<sequence>MRRFRFAAVLRSAASAKQWSEQARRLESTGFDALYVPDHLVGDRLAPMVALTAAACATSTLRVGTLVLANDFRHPAVLAKEAATLHLLSDGRLDLGLGTGWLAQDYAGSGLAFDPPGTRIARLAEAITVLKGLWSGEPLTFHGEHYRIEALRQQPSGRPRLLLGGGGRRLLELAAREADVINLASRVLPDGSGPDPADTGFAAKVDLLRAAERYDELELGTSVLQVGDARPGRSWSFAQGSEGSPQVLPGTTRDVADKLRHWRSEHDISTYVLHYDDDLDRFTPVVEELSGT</sequence>
<dbReference type="PANTHER" id="PTHR42847:SF4">
    <property type="entry name" value="ALKANESULFONATE MONOOXYGENASE-RELATED"/>
    <property type="match status" value="1"/>
</dbReference>
<dbReference type="AlphaFoldDB" id="A0A7W0CE41"/>
<keyword evidence="2" id="KW-0288">FMN</keyword>
<dbReference type="InterPro" id="IPR019923">
    <property type="entry name" value="Lucif-like_OxRdtase_MSMEG_2516"/>
</dbReference>
<evidence type="ECO:0000259" key="5">
    <source>
        <dbReference type="Pfam" id="PF00296"/>
    </source>
</evidence>
<keyword evidence="3" id="KW-0560">Oxidoreductase</keyword>
<dbReference type="Pfam" id="PF00296">
    <property type="entry name" value="Bac_luciferase"/>
    <property type="match status" value="1"/>
</dbReference>
<feature type="domain" description="Luciferase-like" evidence="5">
    <location>
        <begin position="12"/>
        <end position="185"/>
    </location>
</feature>
<accession>A0A7W0CE41</accession>
<keyword evidence="7" id="KW-1185">Reference proteome</keyword>
<evidence type="ECO:0000256" key="2">
    <source>
        <dbReference type="ARBA" id="ARBA00022643"/>
    </source>
</evidence>
<dbReference type="InterPro" id="IPR036661">
    <property type="entry name" value="Luciferase-like_sf"/>
</dbReference>